<keyword evidence="1" id="KW-0732">Signal</keyword>
<gene>
    <name evidence="3" type="primary">LOC108673164</name>
</gene>
<proteinExistence type="predicted"/>
<feature type="chain" id="PRO_5034908819" evidence="1">
    <location>
        <begin position="21"/>
        <end position="146"/>
    </location>
</feature>
<sequence length="146" mass="16109">MTRALMLLIAAAAAASSAAGVSPCREAMAEGNDVIATASYTCYEQHRDDWDKFSSNSKCTNITSLTRYDAATCDPILFKYSKCSLQVTKLLKPNNTMDHKAFQTITLKNKCSTDANFAKAYPKCKRTTMKYLNVIRLFVCLKAAVP</sequence>
<protein>
    <submittedName>
        <fullName evidence="3">Uncharacterized protein LOC108673164</fullName>
    </submittedName>
</protein>
<accession>A0A8B7NTX9</accession>
<dbReference type="RefSeq" id="XP_018016441.1">
    <property type="nucleotide sequence ID" value="XM_018160952.2"/>
</dbReference>
<dbReference type="GeneID" id="108673164"/>
<dbReference type="Proteomes" id="UP000694843">
    <property type="component" value="Unplaced"/>
</dbReference>
<evidence type="ECO:0000256" key="1">
    <source>
        <dbReference type="SAM" id="SignalP"/>
    </source>
</evidence>
<reference evidence="3" key="1">
    <citation type="submission" date="2025-08" db="UniProtKB">
        <authorList>
            <consortium name="RefSeq"/>
        </authorList>
    </citation>
    <scope>IDENTIFICATION</scope>
    <source>
        <tissue evidence="3">Whole organism</tissue>
    </source>
</reference>
<name>A0A8B7NTX9_HYAAZ</name>
<dbReference type="KEGG" id="hazt:108673164"/>
<dbReference type="AlphaFoldDB" id="A0A8B7NTX9"/>
<organism evidence="2 3">
    <name type="scientific">Hyalella azteca</name>
    <name type="common">Amphipod</name>
    <dbReference type="NCBI Taxonomy" id="294128"/>
    <lineage>
        <taxon>Eukaryota</taxon>
        <taxon>Metazoa</taxon>
        <taxon>Ecdysozoa</taxon>
        <taxon>Arthropoda</taxon>
        <taxon>Crustacea</taxon>
        <taxon>Multicrustacea</taxon>
        <taxon>Malacostraca</taxon>
        <taxon>Eumalacostraca</taxon>
        <taxon>Peracarida</taxon>
        <taxon>Amphipoda</taxon>
        <taxon>Senticaudata</taxon>
        <taxon>Talitrida</taxon>
        <taxon>Talitroidea</taxon>
        <taxon>Hyalellidae</taxon>
        <taxon>Hyalella</taxon>
    </lineage>
</organism>
<evidence type="ECO:0000313" key="2">
    <source>
        <dbReference type="Proteomes" id="UP000694843"/>
    </source>
</evidence>
<keyword evidence="2" id="KW-1185">Reference proteome</keyword>
<evidence type="ECO:0000313" key="3">
    <source>
        <dbReference type="RefSeq" id="XP_018016441.1"/>
    </source>
</evidence>
<feature type="signal peptide" evidence="1">
    <location>
        <begin position="1"/>
        <end position="20"/>
    </location>
</feature>